<keyword evidence="2" id="KW-0479">Metal-binding</keyword>
<dbReference type="EMBL" id="JAODUO010001940">
    <property type="protein sequence ID" value="KAK2156790.1"/>
    <property type="molecule type" value="Genomic_DNA"/>
</dbReference>
<protein>
    <recommendedName>
        <fullName evidence="6">Cytochrome P450</fullName>
    </recommendedName>
</protein>
<comment type="caution">
    <text evidence="4">The sequence shown here is derived from an EMBL/GenBank/DDBJ whole genome shotgun (WGS) entry which is preliminary data.</text>
</comment>
<dbReference type="Pfam" id="PF00067">
    <property type="entry name" value="p450"/>
    <property type="match status" value="2"/>
</dbReference>
<dbReference type="Gene3D" id="1.10.630.10">
    <property type="entry name" value="Cytochrome P450"/>
    <property type="match status" value="1"/>
</dbReference>
<organism evidence="4 5">
    <name type="scientific">Ridgeia piscesae</name>
    <name type="common">Tubeworm</name>
    <dbReference type="NCBI Taxonomy" id="27915"/>
    <lineage>
        <taxon>Eukaryota</taxon>
        <taxon>Metazoa</taxon>
        <taxon>Spiralia</taxon>
        <taxon>Lophotrochozoa</taxon>
        <taxon>Annelida</taxon>
        <taxon>Polychaeta</taxon>
        <taxon>Sedentaria</taxon>
        <taxon>Canalipalpata</taxon>
        <taxon>Sabellida</taxon>
        <taxon>Siboglinidae</taxon>
        <taxon>Ridgeia</taxon>
    </lineage>
</organism>
<dbReference type="GO" id="GO:0016020">
    <property type="term" value="C:membrane"/>
    <property type="evidence" value="ECO:0007669"/>
    <property type="project" value="TreeGrafter"/>
</dbReference>
<dbReference type="GO" id="GO:0005506">
    <property type="term" value="F:iron ion binding"/>
    <property type="evidence" value="ECO:0007669"/>
    <property type="project" value="InterPro"/>
</dbReference>
<dbReference type="AlphaFoldDB" id="A0AAD9N4T7"/>
<dbReference type="InterPro" id="IPR036396">
    <property type="entry name" value="Cyt_P450_sf"/>
</dbReference>
<keyword evidence="2" id="KW-0408">Iron</keyword>
<evidence type="ECO:0000313" key="4">
    <source>
        <dbReference type="EMBL" id="KAK2156790.1"/>
    </source>
</evidence>
<dbReference type="InterPro" id="IPR002401">
    <property type="entry name" value="Cyt_P450_E_grp-I"/>
</dbReference>
<dbReference type="PANTHER" id="PTHR24280">
    <property type="entry name" value="CYTOCHROME P450 20A1"/>
    <property type="match status" value="1"/>
</dbReference>
<name>A0AAD9N4T7_RIDPI</name>
<dbReference type="PRINTS" id="PR00463">
    <property type="entry name" value="EP450I"/>
</dbReference>
<keyword evidence="3" id="KW-0812">Transmembrane</keyword>
<keyword evidence="3" id="KW-1133">Transmembrane helix</keyword>
<feature type="transmembrane region" description="Helical" evidence="3">
    <location>
        <begin position="5"/>
        <end position="23"/>
    </location>
</feature>
<feature type="binding site" description="axial binding residue" evidence="2">
    <location>
        <position position="410"/>
    </location>
    <ligand>
        <name>heme</name>
        <dbReference type="ChEBI" id="CHEBI:30413"/>
    </ligand>
    <ligandPart>
        <name>Fe</name>
        <dbReference type="ChEBI" id="CHEBI:18248"/>
    </ligandPart>
</feature>
<proteinExistence type="inferred from homology"/>
<dbReference type="GO" id="GO:0004497">
    <property type="term" value="F:monooxygenase activity"/>
    <property type="evidence" value="ECO:0007669"/>
    <property type="project" value="InterPro"/>
</dbReference>
<keyword evidence="3" id="KW-0472">Membrane</keyword>
<evidence type="ECO:0000256" key="3">
    <source>
        <dbReference type="SAM" id="Phobius"/>
    </source>
</evidence>
<comment type="cofactor">
    <cofactor evidence="2">
        <name>heme</name>
        <dbReference type="ChEBI" id="CHEBI:30413"/>
    </cofactor>
</comment>
<gene>
    <name evidence="4" type="ORF">NP493_1929g00016</name>
</gene>
<keyword evidence="2" id="KW-0349">Heme</keyword>
<dbReference type="Proteomes" id="UP001209878">
    <property type="component" value="Unassembled WGS sequence"/>
</dbReference>
<evidence type="ECO:0008006" key="6">
    <source>
        <dbReference type="Google" id="ProtNLM"/>
    </source>
</evidence>
<dbReference type="GO" id="GO:0016705">
    <property type="term" value="F:oxidoreductase activity, acting on paired donors, with incorporation or reduction of molecular oxygen"/>
    <property type="evidence" value="ECO:0007669"/>
    <property type="project" value="InterPro"/>
</dbReference>
<dbReference type="PANTHER" id="PTHR24280:SF4">
    <property type="entry name" value="CYTOCHROME P450 20A1"/>
    <property type="match status" value="1"/>
</dbReference>
<accession>A0AAD9N4T7</accession>
<keyword evidence="5" id="KW-1185">Reference proteome</keyword>
<reference evidence="4" key="1">
    <citation type="journal article" date="2023" name="Mol. Biol. Evol.">
        <title>Third-Generation Sequencing Reveals the Adaptive Role of the Epigenome in Three Deep-Sea Polychaetes.</title>
        <authorList>
            <person name="Perez M."/>
            <person name="Aroh O."/>
            <person name="Sun Y."/>
            <person name="Lan Y."/>
            <person name="Juniper S.K."/>
            <person name="Young C.R."/>
            <person name="Angers B."/>
            <person name="Qian P.Y."/>
        </authorList>
    </citation>
    <scope>NUCLEOTIDE SEQUENCE</scope>
    <source>
        <strain evidence="4">R07B-5</strain>
    </source>
</reference>
<dbReference type="InterPro" id="IPR001128">
    <property type="entry name" value="Cyt_P450"/>
</dbReference>
<evidence type="ECO:0000256" key="2">
    <source>
        <dbReference type="PIRSR" id="PIRSR602401-1"/>
    </source>
</evidence>
<dbReference type="InterPro" id="IPR052666">
    <property type="entry name" value="CYP450_20A1-like"/>
</dbReference>
<dbReference type="GO" id="GO:0020037">
    <property type="term" value="F:heme binding"/>
    <property type="evidence" value="ECO:0007669"/>
    <property type="project" value="InterPro"/>
</dbReference>
<comment type="similarity">
    <text evidence="1">Belongs to the cytochrome P450 family.</text>
</comment>
<evidence type="ECO:0000256" key="1">
    <source>
        <dbReference type="ARBA" id="ARBA00010617"/>
    </source>
</evidence>
<dbReference type="SUPFAM" id="SSF48264">
    <property type="entry name" value="Cytochrome P450"/>
    <property type="match status" value="1"/>
</dbReference>
<evidence type="ECO:0000313" key="5">
    <source>
        <dbReference type="Proteomes" id="UP001209878"/>
    </source>
</evidence>
<sequence length="463" mass="52672">MQEFIISVGVVVICVVIAVMYLYPRSTKVTTVPGLDASDEVLGNLPDLQKAGSLHQFLMILHKNYGDIVSFWFGQQLVVSIASPRLFKQHSKVFNRPPLLFKYLESFITPESIQYCNGDEARQRHVAYGRCYSDQAMRAYYPTINKLADELVQKWGNTPPEEHIALHETCYDMAVSVMLQCSLDKHLLEDSIAKKLRKNYDVAWSALERGLVEGDPEEGSDSEKTFQKGHKYRTQLAAKKTFTDTLKKVLEDYKNNLPTEVKTTLIDVLSRSDLSEAKTVADLLTAFVGGFHTSGSLMNFTLYFLATHPDVEQKLSNEIQQVLGVDESGNQCKVTPENIDQLVYLRQVLEETLRISIVAPYAARFEDVESELEDIAYRREFDPERFSPENRKKLPPFAFEPFGFAGKRKCFGWKFGFTENTIVMAAIVGHFKLSMVPGQKWESVYGLNTKPSKEIWITVTKRN</sequence>